<evidence type="ECO:0000256" key="9">
    <source>
        <dbReference type="SAM" id="Coils"/>
    </source>
</evidence>
<dbReference type="AlphaFoldDB" id="C1BLC1"/>
<comment type="subcellular location">
    <subcellularLocation>
        <location evidence="1">Mitochondrion</location>
    </subcellularLocation>
</comment>
<name>C1BLC1_OSMMO</name>
<keyword evidence="6" id="KW-0687">Ribonucleoprotein</keyword>
<dbReference type="PANTHER" id="PTHR21035:SF2">
    <property type="entry name" value="SMALL RIBOSOMAL SUBUNIT PROTEIN MS26"/>
    <property type="match status" value="1"/>
</dbReference>
<keyword evidence="9" id="KW-0175">Coiled coil</keyword>
<evidence type="ECO:0000256" key="5">
    <source>
        <dbReference type="ARBA" id="ARBA00023128"/>
    </source>
</evidence>
<organism evidence="10">
    <name type="scientific">Osmerus mordax</name>
    <name type="common">Rainbow smelt</name>
    <name type="synonym">Atherina mordax</name>
    <dbReference type="NCBI Taxonomy" id="8014"/>
    <lineage>
        <taxon>Eukaryota</taxon>
        <taxon>Metazoa</taxon>
        <taxon>Chordata</taxon>
        <taxon>Craniata</taxon>
        <taxon>Vertebrata</taxon>
        <taxon>Euteleostomi</taxon>
        <taxon>Actinopterygii</taxon>
        <taxon>Neopterygii</taxon>
        <taxon>Teleostei</taxon>
        <taxon>Stomiati</taxon>
        <taxon>Osmeriformes</taxon>
        <taxon>Osmeridae</taxon>
        <taxon>Osmerus</taxon>
    </lineage>
</organism>
<dbReference type="Pfam" id="PF14943">
    <property type="entry name" value="MRP-S26"/>
    <property type="match status" value="1"/>
</dbReference>
<dbReference type="GO" id="GO:0005763">
    <property type="term" value="C:mitochondrial small ribosomal subunit"/>
    <property type="evidence" value="ECO:0007669"/>
    <property type="project" value="InterPro"/>
</dbReference>
<reference evidence="10" key="1">
    <citation type="submission" date="2009-03" db="EMBL/GenBank/DDBJ databases">
        <title>Osmerus mordax full-length cDNAs.</title>
        <authorList>
            <person name="von Schalburg K."/>
            <person name="Leong J."/>
            <person name="Cooper G."/>
            <person name="Davidson W.S."/>
            <person name="Koop B.F."/>
        </authorList>
    </citation>
    <scope>NUCLEOTIDE SEQUENCE</scope>
    <source>
        <tissue evidence="10">Brain</tissue>
    </source>
</reference>
<dbReference type="PANTHER" id="PTHR21035">
    <property type="entry name" value="28S RIBOSOMAL PROTEIN S26, MITOCHONDRIAL"/>
    <property type="match status" value="1"/>
</dbReference>
<comment type="similarity">
    <text evidence="2">Belongs to the mitochondrion-specific ribosomal protein mS26 family.</text>
</comment>
<evidence type="ECO:0000256" key="2">
    <source>
        <dbReference type="ARBA" id="ARBA00009672"/>
    </source>
</evidence>
<evidence type="ECO:0000313" key="10">
    <source>
        <dbReference type="EMBL" id="ACO09824.1"/>
    </source>
</evidence>
<feature type="coiled-coil region" evidence="9">
    <location>
        <begin position="4"/>
        <end position="55"/>
    </location>
</feature>
<gene>
    <name evidence="10" type="primary">RT26</name>
</gene>
<evidence type="ECO:0000256" key="4">
    <source>
        <dbReference type="ARBA" id="ARBA00022980"/>
    </source>
</evidence>
<dbReference type="EMBL" id="BT075400">
    <property type="protein sequence ID" value="ACO09824.1"/>
    <property type="molecule type" value="mRNA"/>
</dbReference>
<protein>
    <recommendedName>
        <fullName evidence="7">Small ribosomal subunit protein mS26</fullName>
    </recommendedName>
    <alternativeName>
        <fullName evidence="8">28S ribosomal protein S26, mitochondrial</fullName>
    </alternativeName>
</protein>
<evidence type="ECO:0000256" key="6">
    <source>
        <dbReference type="ARBA" id="ARBA00023274"/>
    </source>
</evidence>
<sequence>MLIYRELRIQNELEAAELKKSEEAIQAEQLLQELIRAKEREILQLQEDAKNFITLENLDQRIEEALDNPQNYNFAIDKDGRVVKRTVLE</sequence>
<dbReference type="InterPro" id="IPR026140">
    <property type="entry name" value="Ribosomal_mS26"/>
</dbReference>
<evidence type="ECO:0000256" key="7">
    <source>
        <dbReference type="ARBA" id="ARBA00035138"/>
    </source>
</evidence>
<evidence type="ECO:0000256" key="1">
    <source>
        <dbReference type="ARBA" id="ARBA00004173"/>
    </source>
</evidence>
<keyword evidence="5" id="KW-0496">Mitochondrion</keyword>
<evidence type="ECO:0000256" key="3">
    <source>
        <dbReference type="ARBA" id="ARBA00022946"/>
    </source>
</evidence>
<keyword evidence="3" id="KW-0809">Transit peptide</keyword>
<accession>C1BLC1</accession>
<evidence type="ECO:0000256" key="8">
    <source>
        <dbReference type="ARBA" id="ARBA00035344"/>
    </source>
</evidence>
<keyword evidence="4 10" id="KW-0689">Ribosomal protein</keyword>
<proteinExistence type="evidence at transcript level"/>